<sequence>MLFECIAKCSFRESRYGLFVNVRQVQDQAVQRLDLLVTFVGRVVQRARCKIMAFS</sequence>
<dbReference type="GeneID" id="26684499"/>
<keyword evidence="2" id="KW-1185">Reference proteome</keyword>
<dbReference type="RefSeq" id="YP_009221451.1">
    <property type="nucleotide sequence ID" value="NC_029045.1"/>
</dbReference>
<dbReference type="KEGG" id="vg:26684499"/>
<gene>
    <name evidence="1" type="ORF">SP37_85</name>
</gene>
<organism evidence="1 2">
    <name type="scientific">Salmonella phage 37</name>
    <dbReference type="NCBI Taxonomy" id="1654890"/>
    <lineage>
        <taxon>Viruses</taxon>
        <taxon>Duplodnaviria</taxon>
        <taxon>Heunggongvirae</taxon>
        <taxon>Uroviricota</taxon>
        <taxon>Caudoviricetes</taxon>
        <taxon>Casjensviridae</taxon>
        <taxon>Chivirus</taxon>
        <taxon>Chivirus cv37</taxon>
    </lineage>
</organism>
<evidence type="ECO:0000313" key="2">
    <source>
        <dbReference type="Proteomes" id="UP000202449"/>
    </source>
</evidence>
<protein>
    <submittedName>
        <fullName evidence="1">Uncharacterized protein</fullName>
    </submittedName>
</protein>
<proteinExistence type="predicted"/>
<dbReference type="EMBL" id="KR296691">
    <property type="protein sequence ID" value="AKJ73952.1"/>
    <property type="molecule type" value="Genomic_DNA"/>
</dbReference>
<reference evidence="1 2" key="1">
    <citation type="journal article" date="2016" name="Virus Genes">
        <title>Genomic characterization of Salmonella bacteriophages isolated from India.</title>
        <authorList>
            <person name="Karpe Y.A."/>
            <person name="Kanade G.D."/>
            <person name="Pingale K.D."/>
            <person name="Arankalle V.A."/>
            <person name="Banerjee K."/>
        </authorList>
    </citation>
    <scope>NUCLEOTIDE SEQUENCE [LARGE SCALE GENOMIC DNA]</scope>
</reference>
<dbReference type="Proteomes" id="UP000202449">
    <property type="component" value="Segment"/>
</dbReference>
<name>A0A0N7CG47_9CAUD</name>
<accession>A0A0N7CG47</accession>
<evidence type="ECO:0000313" key="1">
    <source>
        <dbReference type="EMBL" id="AKJ73952.1"/>
    </source>
</evidence>